<reference evidence="1" key="2">
    <citation type="journal article" date="2022" name="Microbiol. Resour. Announc.">
        <title>Whole-Genome Sequence of Entomortierella parvispora E1425, a Mucoromycotan Fungus Associated with Burkholderiaceae-Related Endosymbiotic Bacteria.</title>
        <authorList>
            <person name="Herlambang A."/>
            <person name="Guo Y."/>
            <person name="Takashima Y."/>
            <person name="Narisawa K."/>
            <person name="Ohta H."/>
            <person name="Nishizawa T."/>
        </authorList>
    </citation>
    <scope>NUCLEOTIDE SEQUENCE</scope>
    <source>
        <strain evidence="1">E1425</strain>
    </source>
</reference>
<proteinExistence type="predicted"/>
<sequence>MPMSLDGRTMTPTGVIDQEQLDAKLTRLIGDHNHYRTLLFRYIRRSLALCIWYMDQDYPSFFRQFERTEKLAGLVYYIRDHALQSFQVVDRSGSALLSQVDILLARASNPLLGSPAQAMSPTSSKDGSVNSRLLFLAGEIKEAIRFWREQCFCAQYLEPKVFEMDRIAELRNLALTSEGSTLEEKARGLRISSEQSKLVTEGIEPFLDQWLGRLSVVERPAAEASGHVWSQGGGGGAGGA</sequence>
<dbReference type="Proteomes" id="UP000827284">
    <property type="component" value="Unassembled WGS sequence"/>
</dbReference>
<gene>
    <name evidence="1" type="ORF">EMPS_09679</name>
</gene>
<dbReference type="EMBL" id="BQFW01000013">
    <property type="protein sequence ID" value="GJJ77320.1"/>
    <property type="molecule type" value="Genomic_DNA"/>
</dbReference>
<reference evidence="1" key="1">
    <citation type="submission" date="2021-11" db="EMBL/GenBank/DDBJ databases">
        <authorList>
            <person name="Herlambang A."/>
            <person name="Guo Y."/>
            <person name="Takashima Y."/>
            <person name="Nishizawa T."/>
        </authorList>
    </citation>
    <scope>NUCLEOTIDE SEQUENCE</scope>
    <source>
        <strain evidence="1">E1425</strain>
    </source>
</reference>
<name>A0A9P3M0T9_9FUNG</name>
<dbReference type="AlphaFoldDB" id="A0A9P3M0T9"/>
<keyword evidence="2" id="KW-1185">Reference proteome</keyword>
<organism evidence="1 2">
    <name type="scientific">Entomortierella parvispora</name>
    <dbReference type="NCBI Taxonomy" id="205924"/>
    <lineage>
        <taxon>Eukaryota</taxon>
        <taxon>Fungi</taxon>
        <taxon>Fungi incertae sedis</taxon>
        <taxon>Mucoromycota</taxon>
        <taxon>Mortierellomycotina</taxon>
        <taxon>Mortierellomycetes</taxon>
        <taxon>Mortierellales</taxon>
        <taxon>Mortierellaceae</taxon>
        <taxon>Entomortierella</taxon>
    </lineage>
</organism>
<comment type="caution">
    <text evidence="1">The sequence shown here is derived from an EMBL/GenBank/DDBJ whole genome shotgun (WGS) entry which is preliminary data.</text>
</comment>
<evidence type="ECO:0000313" key="2">
    <source>
        <dbReference type="Proteomes" id="UP000827284"/>
    </source>
</evidence>
<dbReference type="OrthoDB" id="2428392at2759"/>
<evidence type="ECO:0000313" key="1">
    <source>
        <dbReference type="EMBL" id="GJJ77320.1"/>
    </source>
</evidence>
<protein>
    <submittedName>
        <fullName evidence="1">Uncharacterized protein</fullName>
    </submittedName>
</protein>
<accession>A0A9P3M0T9</accession>